<feature type="transmembrane region" description="Helical" evidence="8">
    <location>
        <begin position="213"/>
        <end position="233"/>
    </location>
</feature>
<feature type="transmembrane region" description="Helical" evidence="8">
    <location>
        <begin position="112"/>
        <end position="134"/>
    </location>
</feature>
<keyword evidence="2" id="KW-1003">Cell membrane</keyword>
<name>A4A569_9GAMM</name>
<sequence length="504" mass="55439">MLKHFLADWRSIPQLKALLLILLVVPTVFFSTTQSMINIWLVNETFTHGFLILPIALWLIWEQRHRIASIAVHKDLRATLVVLPILGLWVLATLIDVAVVRQLAMVALIPASVWLILGAPIALALLFPLLYLFFAVPLGQSLIPPMMELTADMTVYLVQHSGVPIYRDGLSFELPSGSWAVVEECSGVRYLIASAALGTIYAYISYRSFSKRALFILASLIVPIVANGFRAYGIVMIGHLSGMKYAVGADHLLYGWVFFGIVIFALFWIGGFWADHIKKDETEKLDSSSIQTPPSALFGMGVIAVMLATNLAVTTLKSQQAALPTNASLILPLRAGNWQATDLAPSGWAPMINNPDLAGQRTYIRGDEQVTLHVGYFHTQRDGAEAISSLNRLTSPYDGAWKLTASRAHKTSVGSIIESEVSLGQDKVFVWSGYLVGDTFVANSYMAKLYQALALLHGQQQAAYITISTDFDAPLEQLRGRLDSWWSVIHKSDQGAILALKNEG</sequence>
<dbReference type="NCBIfam" id="TIGR03109">
    <property type="entry name" value="exosort_XrtA"/>
    <property type="match status" value="1"/>
</dbReference>
<feature type="transmembrane region" description="Helical" evidence="8">
    <location>
        <begin position="253"/>
        <end position="274"/>
    </location>
</feature>
<gene>
    <name evidence="10" type="ORF">KT71_09942</name>
</gene>
<feature type="domain" description="Methanolan biosynthesis EpsI" evidence="9">
    <location>
        <begin position="302"/>
        <end position="475"/>
    </location>
</feature>
<evidence type="ECO:0000259" key="9">
    <source>
        <dbReference type="Pfam" id="PF11984"/>
    </source>
</evidence>
<evidence type="ECO:0000256" key="2">
    <source>
        <dbReference type="ARBA" id="ARBA00022475"/>
    </source>
</evidence>
<evidence type="ECO:0000313" key="11">
    <source>
        <dbReference type="Proteomes" id="UP000019205"/>
    </source>
</evidence>
<comment type="caution">
    <text evidence="10">The sequence shown here is derived from an EMBL/GenBank/DDBJ whole genome shotgun (WGS) entry which is preliminary data.</text>
</comment>
<dbReference type="OrthoDB" id="9797363at2"/>
<evidence type="ECO:0000256" key="8">
    <source>
        <dbReference type="SAM" id="Phobius"/>
    </source>
</evidence>
<dbReference type="GO" id="GO:0008233">
    <property type="term" value="F:peptidase activity"/>
    <property type="evidence" value="ECO:0007669"/>
    <property type="project" value="UniProtKB-KW"/>
</dbReference>
<dbReference type="InterPro" id="IPR017540">
    <property type="entry name" value="Exosortase-1"/>
</dbReference>
<feature type="transmembrane region" description="Helical" evidence="8">
    <location>
        <begin position="187"/>
        <end position="206"/>
    </location>
</feature>
<dbReference type="HOGENOM" id="CLU_039817_1_0_6"/>
<evidence type="ECO:0000256" key="4">
    <source>
        <dbReference type="ARBA" id="ARBA00022692"/>
    </source>
</evidence>
<evidence type="ECO:0000256" key="7">
    <source>
        <dbReference type="ARBA" id="ARBA00023136"/>
    </source>
</evidence>
<dbReference type="NCBIfam" id="TIGR02602">
    <property type="entry name" value="8TM_EpsH"/>
    <property type="match status" value="1"/>
</dbReference>
<dbReference type="RefSeq" id="WP_023660164.1">
    <property type="nucleotide sequence ID" value="NZ_CM002299.1"/>
</dbReference>
<evidence type="ECO:0000256" key="5">
    <source>
        <dbReference type="ARBA" id="ARBA00022801"/>
    </source>
</evidence>
<dbReference type="Pfam" id="PF09721">
    <property type="entry name" value="Exosortase_EpsH"/>
    <property type="match status" value="1"/>
</dbReference>
<keyword evidence="7 8" id="KW-0472">Membrane</keyword>
<reference evidence="10 11" key="1">
    <citation type="journal article" date="2007" name="Proc. Natl. Acad. Sci. U.S.A.">
        <title>Characterization of a marine gammaproteobacterium capable of aerobic anoxygenic photosynthesis.</title>
        <authorList>
            <person name="Fuchs B.M."/>
            <person name="Spring S."/>
            <person name="Teeling H."/>
            <person name="Quast C."/>
            <person name="Wulf J."/>
            <person name="Schattenhofer M."/>
            <person name="Yan S."/>
            <person name="Ferriera S."/>
            <person name="Johnson J."/>
            <person name="Glockner F.O."/>
            <person name="Amann R."/>
        </authorList>
    </citation>
    <scope>NUCLEOTIDE SEQUENCE [LARGE SCALE GENOMIC DNA]</scope>
    <source>
        <strain evidence="10">KT71</strain>
    </source>
</reference>
<keyword evidence="5" id="KW-0378">Hydrolase</keyword>
<keyword evidence="4 8" id="KW-0812">Transmembrane</keyword>
<keyword evidence="11" id="KW-1185">Reference proteome</keyword>
<evidence type="ECO:0000256" key="6">
    <source>
        <dbReference type="ARBA" id="ARBA00022989"/>
    </source>
</evidence>
<dbReference type="STRING" id="314285.KT71_09942"/>
<feature type="transmembrane region" description="Helical" evidence="8">
    <location>
        <begin position="40"/>
        <end position="60"/>
    </location>
</feature>
<accession>A4A569</accession>
<dbReference type="InterPro" id="IPR019127">
    <property type="entry name" value="Exosortase"/>
</dbReference>
<dbReference type="eggNOG" id="COG1269">
    <property type="taxonomic scope" value="Bacteria"/>
</dbReference>
<dbReference type="InterPro" id="IPR026392">
    <property type="entry name" value="Exo/Archaeosortase_dom"/>
</dbReference>
<organism evidence="10 11">
    <name type="scientific">Congregibacter litoralis KT71</name>
    <dbReference type="NCBI Taxonomy" id="314285"/>
    <lineage>
        <taxon>Bacteria</taxon>
        <taxon>Pseudomonadati</taxon>
        <taxon>Pseudomonadota</taxon>
        <taxon>Gammaproteobacteria</taxon>
        <taxon>Cellvibrionales</taxon>
        <taxon>Halieaceae</taxon>
        <taxon>Congregibacter</taxon>
    </lineage>
</organism>
<protein>
    <submittedName>
        <fullName evidence="10">Exosortase A</fullName>
    </submittedName>
</protein>
<feature type="transmembrane region" description="Helical" evidence="8">
    <location>
        <begin position="295"/>
        <end position="313"/>
    </location>
</feature>
<dbReference type="InterPro" id="IPR014263">
    <property type="entry name" value="Methanolan_biosynth_EpsI"/>
</dbReference>
<dbReference type="InterPro" id="IPR013426">
    <property type="entry name" value="EpsH-like"/>
</dbReference>
<dbReference type="Pfam" id="PF11984">
    <property type="entry name" value="DUF3485"/>
    <property type="match status" value="1"/>
</dbReference>
<dbReference type="Proteomes" id="UP000019205">
    <property type="component" value="Chromosome"/>
</dbReference>
<proteinExistence type="predicted"/>
<feature type="transmembrane region" description="Helical" evidence="8">
    <location>
        <begin position="80"/>
        <end position="100"/>
    </location>
</feature>
<dbReference type="EMBL" id="AAOA02000003">
    <property type="protein sequence ID" value="EAQ98940.2"/>
    <property type="molecule type" value="Genomic_DNA"/>
</dbReference>
<keyword evidence="3" id="KW-0645">Protease</keyword>
<reference evidence="10 11" key="2">
    <citation type="journal article" date="2009" name="PLoS ONE">
        <title>The photosynthetic apparatus and its regulation in the aerobic gammaproteobacterium Congregibacter litoralis gen. nov., sp. nov.</title>
        <authorList>
            <person name="Spring S."/>
            <person name="Lunsdorf H."/>
            <person name="Fuchs B.M."/>
            <person name="Tindall B.J."/>
        </authorList>
    </citation>
    <scope>NUCLEOTIDE SEQUENCE [LARGE SCALE GENOMIC DNA]</scope>
    <source>
        <strain evidence="10">KT71</strain>
    </source>
</reference>
<comment type="subcellular location">
    <subcellularLocation>
        <location evidence="1">Cell membrane</location>
        <topology evidence="1">Multi-pass membrane protein</topology>
    </subcellularLocation>
</comment>
<evidence type="ECO:0000256" key="1">
    <source>
        <dbReference type="ARBA" id="ARBA00004651"/>
    </source>
</evidence>
<evidence type="ECO:0000256" key="3">
    <source>
        <dbReference type="ARBA" id="ARBA00022670"/>
    </source>
</evidence>
<keyword evidence="6 8" id="KW-1133">Transmembrane helix</keyword>
<dbReference type="NCBIfam" id="TIGR02914">
    <property type="entry name" value="EpsI_fam"/>
    <property type="match status" value="1"/>
</dbReference>
<dbReference type="NCBIfam" id="TIGR04178">
    <property type="entry name" value="exo_archaeo"/>
    <property type="match status" value="1"/>
</dbReference>
<evidence type="ECO:0000313" key="10">
    <source>
        <dbReference type="EMBL" id="EAQ98940.2"/>
    </source>
</evidence>
<dbReference type="GO" id="GO:0005886">
    <property type="term" value="C:plasma membrane"/>
    <property type="evidence" value="ECO:0007669"/>
    <property type="project" value="UniProtKB-SubCell"/>
</dbReference>
<dbReference type="GO" id="GO:0006508">
    <property type="term" value="P:proteolysis"/>
    <property type="evidence" value="ECO:0007669"/>
    <property type="project" value="UniProtKB-KW"/>
</dbReference>
<dbReference type="AlphaFoldDB" id="A4A569"/>